<evidence type="ECO:0000259" key="7">
    <source>
        <dbReference type="Pfam" id="PF00892"/>
    </source>
</evidence>
<dbReference type="RefSeq" id="WP_211850954.1">
    <property type="nucleotide sequence ID" value="NZ_JAAGBB010000003.1"/>
</dbReference>
<feature type="transmembrane region" description="Helical" evidence="6">
    <location>
        <begin position="155"/>
        <end position="174"/>
    </location>
</feature>
<keyword evidence="3 6" id="KW-0812">Transmembrane</keyword>
<gene>
    <name evidence="8" type="ORF">GXW71_03230</name>
</gene>
<dbReference type="SUPFAM" id="SSF103481">
    <property type="entry name" value="Multidrug resistance efflux transporter EmrE"/>
    <property type="match status" value="2"/>
</dbReference>
<accession>A0ABS5ETU1</accession>
<sequence>MSDNPTENRSARRRAILMILGAAGTFGMAAAMVKALQGGIPLAEVVLCRNLFAIPALLPLLLRNGWRALRTQYPWGHVSRIAFGLGGMFGSFYGYVHLPLATVTALNFTMPLFLTLLSVPLLGERVGPRRLAAVTVGFGGVLLMVEPWDGRAGDALHATLAVLGAALAWALAMISIRKLGEKGESGISIVLWFAIGSALVSGVLALPVWVWPTPFQWTMLIGTGLVSALAQVLMTEAYRRGEPTLIAPFEYSGILWTTLLGALAWGELPDGWDFAGMAVLVAAGLYIWHREVTLGLRR</sequence>
<feature type="transmembrane region" description="Helical" evidence="6">
    <location>
        <begin position="186"/>
        <end position="209"/>
    </location>
</feature>
<evidence type="ECO:0000256" key="3">
    <source>
        <dbReference type="ARBA" id="ARBA00022692"/>
    </source>
</evidence>
<keyword evidence="4 6" id="KW-1133">Transmembrane helix</keyword>
<comment type="subcellular location">
    <subcellularLocation>
        <location evidence="1">Membrane</location>
        <topology evidence="1">Multi-pass membrane protein</topology>
    </subcellularLocation>
</comment>
<dbReference type="PANTHER" id="PTHR22911">
    <property type="entry name" value="ACYL-MALONYL CONDENSING ENZYME-RELATED"/>
    <property type="match status" value="1"/>
</dbReference>
<dbReference type="Pfam" id="PF00892">
    <property type="entry name" value="EamA"/>
    <property type="match status" value="2"/>
</dbReference>
<dbReference type="Proteomes" id="UP001196870">
    <property type="component" value="Unassembled WGS sequence"/>
</dbReference>
<proteinExistence type="inferred from homology"/>
<protein>
    <submittedName>
        <fullName evidence="8">DMT family transporter</fullName>
    </submittedName>
</protein>
<dbReference type="InterPro" id="IPR000620">
    <property type="entry name" value="EamA_dom"/>
</dbReference>
<feature type="transmembrane region" description="Helical" evidence="6">
    <location>
        <begin position="42"/>
        <end position="62"/>
    </location>
</feature>
<evidence type="ECO:0000256" key="4">
    <source>
        <dbReference type="ARBA" id="ARBA00022989"/>
    </source>
</evidence>
<keyword evidence="5 6" id="KW-0472">Membrane</keyword>
<dbReference type="EMBL" id="JAAGBB010000003">
    <property type="protein sequence ID" value="MBR0663360.1"/>
    <property type="molecule type" value="Genomic_DNA"/>
</dbReference>
<organism evidence="8 9">
    <name type="scientific">Plastoroseomonas hellenica</name>
    <dbReference type="NCBI Taxonomy" id="2687306"/>
    <lineage>
        <taxon>Bacteria</taxon>
        <taxon>Pseudomonadati</taxon>
        <taxon>Pseudomonadota</taxon>
        <taxon>Alphaproteobacteria</taxon>
        <taxon>Acetobacterales</taxon>
        <taxon>Acetobacteraceae</taxon>
        <taxon>Plastoroseomonas</taxon>
    </lineage>
</organism>
<evidence type="ECO:0000256" key="1">
    <source>
        <dbReference type="ARBA" id="ARBA00004141"/>
    </source>
</evidence>
<evidence type="ECO:0000313" key="8">
    <source>
        <dbReference type="EMBL" id="MBR0663360.1"/>
    </source>
</evidence>
<reference evidence="9" key="1">
    <citation type="journal article" date="2021" name="Syst. Appl. Microbiol.">
        <title>Roseomonas hellenica sp. nov., isolated from roots of wild-growing Alkanna tinctoria.</title>
        <authorList>
            <person name="Rat A."/>
            <person name="Naranjo H.D."/>
            <person name="Lebbe L."/>
            <person name="Cnockaert M."/>
            <person name="Krigas N."/>
            <person name="Grigoriadou K."/>
            <person name="Maloupa E."/>
            <person name="Willems A."/>
        </authorList>
    </citation>
    <scope>NUCLEOTIDE SEQUENCE [LARGE SCALE GENOMIC DNA]</scope>
    <source>
        <strain evidence="9">LMG 31523</strain>
    </source>
</reference>
<dbReference type="InterPro" id="IPR037185">
    <property type="entry name" value="EmrE-like"/>
</dbReference>
<feature type="transmembrane region" description="Helical" evidence="6">
    <location>
        <begin position="74"/>
        <end position="94"/>
    </location>
</feature>
<feature type="transmembrane region" description="Helical" evidence="6">
    <location>
        <begin position="245"/>
        <end position="265"/>
    </location>
</feature>
<name>A0ABS5ETU1_9PROT</name>
<evidence type="ECO:0000313" key="9">
    <source>
        <dbReference type="Proteomes" id="UP001196870"/>
    </source>
</evidence>
<feature type="transmembrane region" description="Helical" evidence="6">
    <location>
        <begin position="131"/>
        <end position="149"/>
    </location>
</feature>
<comment type="similarity">
    <text evidence="2">Belongs to the drug/metabolite transporter (DMT) superfamily. 10 TMS drug/metabolite exporter (DME) (TC 2.A.7.3) family.</text>
</comment>
<dbReference type="PANTHER" id="PTHR22911:SF6">
    <property type="entry name" value="SOLUTE CARRIER FAMILY 35 MEMBER G1"/>
    <property type="match status" value="1"/>
</dbReference>
<keyword evidence="9" id="KW-1185">Reference proteome</keyword>
<evidence type="ECO:0000256" key="5">
    <source>
        <dbReference type="ARBA" id="ARBA00023136"/>
    </source>
</evidence>
<feature type="transmembrane region" description="Helical" evidence="6">
    <location>
        <begin position="215"/>
        <end position="233"/>
    </location>
</feature>
<feature type="transmembrane region" description="Helical" evidence="6">
    <location>
        <begin position="271"/>
        <end position="288"/>
    </location>
</feature>
<feature type="domain" description="EamA" evidence="7">
    <location>
        <begin position="160"/>
        <end position="283"/>
    </location>
</feature>
<comment type="caution">
    <text evidence="8">The sequence shown here is derived from an EMBL/GenBank/DDBJ whole genome shotgun (WGS) entry which is preliminary data.</text>
</comment>
<feature type="domain" description="EamA" evidence="7">
    <location>
        <begin position="14"/>
        <end position="145"/>
    </location>
</feature>
<evidence type="ECO:0000256" key="6">
    <source>
        <dbReference type="SAM" id="Phobius"/>
    </source>
</evidence>
<evidence type="ECO:0000256" key="2">
    <source>
        <dbReference type="ARBA" id="ARBA00009853"/>
    </source>
</evidence>
<feature type="transmembrane region" description="Helical" evidence="6">
    <location>
        <begin position="100"/>
        <end position="119"/>
    </location>
</feature>
<feature type="transmembrane region" description="Helical" evidence="6">
    <location>
        <begin position="15"/>
        <end position="36"/>
    </location>
</feature>